<comment type="caution">
    <text evidence="2">The sequence shown here is derived from an EMBL/GenBank/DDBJ whole genome shotgun (WGS) entry which is preliminary data.</text>
</comment>
<organism evidence="2 3">
    <name type="scientific">Bondarzewia mesenterica</name>
    <dbReference type="NCBI Taxonomy" id="1095465"/>
    <lineage>
        <taxon>Eukaryota</taxon>
        <taxon>Fungi</taxon>
        <taxon>Dikarya</taxon>
        <taxon>Basidiomycota</taxon>
        <taxon>Agaricomycotina</taxon>
        <taxon>Agaricomycetes</taxon>
        <taxon>Russulales</taxon>
        <taxon>Bondarzewiaceae</taxon>
        <taxon>Bondarzewia</taxon>
    </lineage>
</organism>
<evidence type="ECO:0000313" key="2">
    <source>
        <dbReference type="EMBL" id="THH14481.1"/>
    </source>
</evidence>
<feature type="compositionally biased region" description="Low complexity" evidence="1">
    <location>
        <begin position="30"/>
        <end position="43"/>
    </location>
</feature>
<sequence>MLAPKPTREQVRRAPKALSHIALGIDDGTPPRARVGPRPQRQGQGRHRLGVADRRGPSAGVRAARRGGSRESLLFSPPRFRGTWTLMQWVVFSSVLSPHRARPESTTRSQHPRASNEDVSRPVSISCLLDASDCIILVMPLSVVMNPFMLTDLFIPVYI</sequence>
<dbReference type="Proteomes" id="UP000310158">
    <property type="component" value="Unassembled WGS sequence"/>
</dbReference>
<evidence type="ECO:0000256" key="1">
    <source>
        <dbReference type="SAM" id="MobiDB-lite"/>
    </source>
</evidence>
<keyword evidence="3" id="KW-1185">Reference proteome</keyword>
<gene>
    <name evidence="2" type="ORF">EW146_g5857</name>
</gene>
<protein>
    <submittedName>
        <fullName evidence="2">Uncharacterized protein</fullName>
    </submittedName>
</protein>
<proteinExistence type="predicted"/>
<dbReference type="EMBL" id="SGPL01000274">
    <property type="protein sequence ID" value="THH14481.1"/>
    <property type="molecule type" value="Genomic_DNA"/>
</dbReference>
<reference evidence="2 3" key="1">
    <citation type="submission" date="2019-02" db="EMBL/GenBank/DDBJ databases">
        <title>Genome sequencing of the rare red list fungi Bondarzewia mesenterica.</title>
        <authorList>
            <person name="Buettner E."/>
            <person name="Kellner H."/>
        </authorList>
    </citation>
    <scope>NUCLEOTIDE SEQUENCE [LARGE SCALE GENOMIC DNA]</scope>
    <source>
        <strain evidence="2 3">DSM 108281</strain>
    </source>
</reference>
<feature type="region of interest" description="Disordered" evidence="1">
    <location>
        <begin position="23"/>
        <end position="68"/>
    </location>
</feature>
<evidence type="ECO:0000313" key="3">
    <source>
        <dbReference type="Proteomes" id="UP000310158"/>
    </source>
</evidence>
<dbReference type="AlphaFoldDB" id="A0A4S4LSB0"/>
<name>A0A4S4LSB0_9AGAM</name>
<accession>A0A4S4LSB0</accession>